<keyword evidence="5" id="KW-1133">Transmembrane helix</keyword>
<proteinExistence type="inferred from homology"/>
<evidence type="ECO:0000313" key="8">
    <source>
        <dbReference type="Proteomes" id="UP001460270"/>
    </source>
</evidence>
<evidence type="ECO:0000256" key="4">
    <source>
        <dbReference type="ARBA" id="ARBA00023157"/>
    </source>
</evidence>
<dbReference type="AlphaFoldDB" id="A0AAW0NN29"/>
<dbReference type="InterPro" id="IPR000010">
    <property type="entry name" value="Cystatin_dom"/>
</dbReference>
<accession>A0AAW0NN29</accession>
<reference evidence="8" key="1">
    <citation type="submission" date="2024-04" db="EMBL/GenBank/DDBJ databases">
        <title>Salinicola lusitanus LLJ914,a marine bacterium isolated from the Okinawa Trough.</title>
        <authorList>
            <person name="Li J."/>
        </authorList>
    </citation>
    <scope>NUCLEOTIDE SEQUENCE [LARGE SCALE GENOMIC DNA]</scope>
</reference>
<comment type="caution">
    <text evidence="7">The sequence shown here is derived from an EMBL/GenBank/DDBJ whole genome shotgun (WGS) entry which is preliminary data.</text>
</comment>
<dbReference type="PANTHER" id="PTHR46186:SF2">
    <property type="entry name" value="CYSTATIN"/>
    <property type="match status" value="1"/>
</dbReference>
<keyword evidence="3" id="KW-0789">Thiol protease inhibitor</keyword>
<dbReference type="SMART" id="SM00043">
    <property type="entry name" value="CY"/>
    <property type="match status" value="1"/>
</dbReference>
<dbReference type="InterPro" id="IPR018073">
    <property type="entry name" value="Prot_inh_cystat_CS"/>
</dbReference>
<dbReference type="EMBL" id="JBBPFD010000013">
    <property type="protein sequence ID" value="KAK7901390.1"/>
    <property type="molecule type" value="Genomic_DNA"/>
</dbReference>
<dbReference type="CDD" id="cd00042">
    <property type="entry name" value="CY"/>
    <property type="match status" value="1"/>
</dbReference>
<evidence type="ECO:0000256" key="5">
    <source>
        <dbReference type="SAM" id="Phobius"/>
    </source>
</evidence>
<feature type="transmembrane region" description="Helical" evidence="5">
    <location>
        <begin position="34"/>
        <end position="54"/>
    </location>
</feature>
<evidence type="ECO:0000313" key="7">
    <source>
        <dbReference type="EMBL" id="KAK7901390.1"/>
    </source>
</evidence>
<dbReference type="GO" id="GO:0004869">
    <property type="term" value="F:cysteine-type endopeptidase inhibitor activity"/>
    <property type="evidence" value="ECO:0007669"/>
    <property type="project" value="UniProtKB-KW"/>
</dbReference>
<feature type="domain" description="Cystatin" evidence="6">
    <location>
        <begin position="61"/>
        <end position="163"/>
    </location>
</feature>
<dbReference type="Pfam" id="PF00031">
    <property type="entry name" value="Cystatin"/>
    <property type="match status" value="1"/>
</dbReference>
<dbReference type="PANTHER" id="PTHR46186">
    <property type="entry name" value="CYSTATIN"/>
    <property type="match status" value="1"/>
</dbReference>
<sequence length="168" mass="19125">MSSTDRCARTHVQVTARLTPATAVKEHRARVVSVSQRCCVLVLVLFAAVCSPVLSQASGPMMTGHPRDVSVKNRKVWRAAQFAVSEFNEASTHEPFSYQILNVTSAKVQVVAGINYIMEVQLRRVCKKSHWEKCPDPKDLRCSFTVTEIPWQHKRFVYRKSCKPHKHY</sequence>
<evidence type="ECO:0000256" key="2">
    <source>
        <dbReference type="ARBA" id="ARBA00022690"/>
    </source>
</evidence>
<organism evidence="7 8">
    <name type="scientific">Mugilogobius chulae</name>
    <name type="common">yellowstripe goby</name>
    <dbReference type="NCBI Taxonomy" id="88201"/>
    <lineage>
        <taxon>Eukaryota</taxon>
        <taxon>Metazoa</taxon>
        <taxon>Chordata</taxon>
        <taxon>Craniata</taxon>
        <taxon>Vertebrata</taxon>
        <taxon>Euteleostomi</taxon>
        <taxon>Actinopterygii</taxon>
        <taxon>Neopterygii</taxon>
        <taxon>Teleostei</taxon>
        <taxon>Neoteleostei</taxon>
        <taxon>Acanthomorphata</taxon>
        <taxon>Gobiaria</taxon>
        <taxon>Gobiiformes</taxon>
        <taxon>Gobioidei</taxon>
        <taxon>Gobiidae</taxon>
        <taxon>Gobionellinae</taxon>
        <taxon>Mugilogobius</taxon>
    </lineage>
</organism>
<dbReference type="SUPFAM" id="SSF54403">
    <property type="entry name" value="Cystatin/monellin"/>
    <property type="match status" value="1"/>
</dbReference>
<dbReference type="PROSITE" id="PS00287">
    <property type="entry name" value="CYSTATIN"/>
    <property type="match status" value="1"/>
</dbReference>
<dbReference type="FunFam" id="3.10.450.10:FF:000004">
    <property type="entry name" value="Cystatin C"/>
    <property type="match status" value="1"/>
</dbReference>
<dbReference type="InterPro" id="IPR046350">
    <property type="entry name" value="Cystatin_sf"/>
</dbReference>
<protein>
    <recommendedName>
        <fullName evidence="6">Cystatin domain-containing protein</fullName>
    </recommendedName>
</protein>
<name>A0AAW0NN29_9GOBI</name>
<evidence type="ECO:0000259" key="6">
    <source>
        <dbReference type="SMART" id="SM00043"/>
    </source>
</evidence>
<evidence type="ECO:0000256" key="1">
    <source>
        <dbReference type="ARBA" id="ARBA00009403"/>
    </source>
</evidence>
<dbReference type="GO" id="GO:0005615">
    <property type="term" value="C:extracellular space"/>
    <property type="evidence" value="ECO:0007669"/>
    <property type="project" value="TreeGrafter"/>
</dbReference>
<dbReference type="Gene3D" id="3.10.450.10">
    <property type="match status" value="1"/>
</dbReference>
<comment type="similarity">
    <text evidence="1">Belongs to the cystatin family.</text>
</comment>
<gene>
    <name evidence="7" type="ORF">WMY93_018159</name>
</gene>
<keyword evidence="8" id="KW-1185">Reference proteome</keyword>
<dbReference type="GO" id="GO:0031982">
    <property type="term" value="C:vesicle"/>
    <property type="evidence" value="ECO:0007669"/>
    <property type="project" value="TreeGrafter"/>
</dbReference>
<dbReference type="Proteomes" id="UP001460270">
    <property type="component" value="Unassembled WGS sequence"/>
</dbReference>
<keyword evidence="5" id="KW-0472">Membrane</keyword>
<dbReference type="GO" id="GO:0005737">
    <property type="term" value="C:cytoplasm"/>
    <property type="evidence" value="ECO:0007669"/>
    <property type="project" value="TreeGrafter"/>
</dbReference>
<keyword evidence="4" id="KW-1015">Disulfide bond</keyword>
<keyword evidence="5" id="KW-0812">Transmembrane</keyword>
<evidence type="ECO:0000256" key="3">
    <source>
        <dbReference type="ARBA" id="ARBA00022704"/>
    </source>
</evidence>
<keyword evidence="2" id="KW-0646">Protease inhibitor</keyword>